<feature type="transmembrane region" description="Helical" evidence="1">
    <location>
        <begin position="97"/>
        <end position="121"/>
    </location>
</feature>
<name>A0A812CB30_ACAPH</name>
<keyword evidence="1" id="KW-0472">Membrane</keyword>
<feature type="transmembrane region" description="Helical" evidence="1">
    <location>
        <begin position="133"/>
        <end position="154"/>
    </location>
</feature>
<evidence type="ECO:0000313" key="3">
    <source>
        <dbReference type="Proteomes" id="UP000597762"/>
    </source>
</evidence>
<dbReference type="EMBL" id="CAHIKZ030001363">
    <property type="protein sequence ID" value="CAE1261343.1"/>
    <property type="molecule type" value="Genomic_DNA"/>
</dbReference>
<evidence type="ECO:0000256" key="1">
    <source>
        <dbReference type="SAM" id="Phobius"/>
    </source>
</evidence>
<protein>
    <submittedName>
        <fullName evidence="2">Uncharacterized protein</fullName>
    </submittedName>
</protein>
<gene>
    <name evidence="2" type="ORF">SPHA_32664</name>
</gene>
<organism evidence="2 3">
    <name type="scientific">Acanthosepion pharaonis</name>
    <name type="common">Pharaoh cuttlefish</name>
    <name type="synonym">Sepia pharaonis</name>
    <dbReference type="NCBI Taxonomy" id="158019"/>
    <lineage>
        <taxon>Eukaryota</taxon>
        <taxon>Metazoa</taxon>
        <taxon>Spiralia</taxon>
        <taxon>Lophotrochozoa</taxon>
        <taxon>Mollusca</taxon>
        <taxon>Cephalopoda</taxon>
        <taxon>Coleoidea</taxon>
        <taxon>Decapodiformes</taxon>
        <taxon>Sepiida</taxon>
        <taxon>Sepiina</taxon>
        <taxon>Sepiidae</taxon>
        <taxon>Acanthosepion</taxon>
    </lineage>
</organism>
<comment type="caution">
    <text evidence="2">The sequence shown here is derived from an EMBL/GenBank/DDBJ whole genome shotgun (WGS) entry which is preliminary data.</text>
</comment>
<sequence>MSPFQFFLLFHYFRFSYQLASLPSFHLSKLTFVFFHFNFSCPFFSISLFPFSFLSFTSYLHVISHLLSHSSFLLFFRLFFISIFFIYYFNFHVISGFFLHFLSSYFSIFSFPIFHIIYHVCASFSLIHHLSCLFPHFLFPFTISHFLAIILFYPIYSHRYFFSLSFCIVFIFVINPSYSSKFNLKPFSISSKFNFYSSSYKSSF</sequence>
<keyword evidence="3" id="KW-1185">Reference proteome</keyword>
<feature type="transmembrane region" description="Helical" evidence="1">
    <location>
        <begin position="72"/>
        <end position="91"/>
    </location>
</feature>
<feature type="transmembrane region" description="Helical" evidence="1">
    <location>
        <begin position="160"/>
        <end position="178"/>
    </location>
</feature>
<keyword evidence="1" id="KW-0812">Transmembrane</keyword>
<dbReference type="AlphaFoldDB" id="A0A812CB30"/>
<proteinExistence type="predicted"/>
<evidence type="ECO:0000313" key="2">
    <source>
        <dbReference type="EMBL" id="CAE1261343.1"/>
    </source>
</evidence>
<accession>A0A812CB30</accession>
<dbReference type="Proteomes" id="UP000597762">
    <property type="component" value="Unassembled WGS sequence"/>
</dbReference>
<reference evidence="2" key="1">
    <citation type="submission" date="2021-01" db="EMBL/GenBank/DDBJ databases">
        <authorList>
            <person name="Li R."/>
            <person name="Bekaert M."/>
        </authorList>
    </citation>
    <scope>NUCLEOTIDE SEQUENCE</scope>
    <source>
        <strain evidence="2">Farmed</strain>
    </source>
</reference>
<feature type="transmembrane region" description="Helical" evidence="1">
    <location>
        <begin position="33"/>
        <end position="60"/>
    </location>
</feature>
<keyword evidence="1" id="KW-1133">Transmembrane helix</keyword>